<feature type="domain" description="Guanylate cyclase" evidence="5">
    <location>
        <begin position="423"/>
        <end position="460"/>
    </location>
</feature>
<dbReference type="SUPFAM" id="SSF52540">
    <property type="entry name" value="P-loop containing nucleoside triphosphate hydrolases"/>
    <property type="match status" value="1"/>
</dbReference>
<evidence type="ECO:0000256" key="3">
    <source>
        <dbReference type="ARBA" id="ARBA00023239"/>
    </source>
</evidence>
<reference evidence="6" key="1">
    <citation type="submission" date="2019-08" db="EMBL/GenBank/DDBJ databases">
        <title>The genome of the North American firefly Photinus pyralis.</title>
        <authorList>
            <consortium name="Photinus pyralis genome working group"/>
            <person name="Fallon T.R."/>
            <person name="Sander Lower S.E."/>
            <person name="Weng J.-K."/>
        </authorList>
    </citation>
    <scope>NUCLEOTIDE SEQUENCE</scope>
    <source>
        <strain evidence="6">TRF0915ILg1</strain>
        <tissue evidence="6">Whole body</tissue>
    </source>
</reference>
<sequence length="1618" mass="186089">MRVRWNSLGGTLLKETELMRKLELSQIKKQIEVLTTFLPDLIVRLPQKELQEVHHFVGVLLFADVSGFTPLCEKYNKTGKGGIYRLTATLNAYIGAIVEVIYFYGGDVLKFSGDAFLAMWKAEPDHCLYRVIHEVIVCALFIQQTLGCFETEVNVLLKVKLAISCGNMTFSVIGDEDNKHYVILGAAINDVKAAEHASVSGDVVIAPTAWGHVAEESYDVTYTEGGNVKVWRCLYKPTEKAKKDYYDQKYIIVQKLCEKHINHRNTLHATKKFEDTLTDSKITDRFVRSLPEREVMKIASQKWIAADMKPFIIKPVQEQIEEKQPLEYLTEMREVTIQFINIVPKTFYEPKLVVMVNSAYQIVCSIVCKLLGVVNKVSLFDKDAMMLVLFGLRGIKHELESQNALMSGFKIRKAVSRLEGVKSVSVGVTNGLVYCGVVGHPLRREYTVIGGSVNKAARMMCAFENKVTCDYKTYKNSKLSSYYFQMQSAVKLKGIEDAGHIFEYNEDFEETIQYQQHTTPLIGREDEISFVYEVIHHPEKVNDYKGICFYGKQKIGKSRVLQESLIHSVSQGHAVASADLSGNFLRPYFCISLLYKQLYDAKANVNSGEADSIKDLPPDIWNLNEILQKSNFEARTRKAKIINIFRRICSSSKTRITVIFVDKVQYIDVRSLEVIEEVLKEKSLRFFSAGHFEEDNWDIQWKLSLSEHIKMLEMDPLMPDDIPALACQMLKIRGIPKKLVSLLTKTCEGRPGWVQSCLLRLVNNGCLEIKYVAKEDEDNDKYIFPDAELLHERYIDIRRKESGERKILWSVAQLSDNFKDQSEELTLAAISLDLFDSFAPYQQLVIKTGAVLGEIFARSLLFVMLKYPNEQLFANAIMKLYEEDVLDCGTRYVSSGGLLTKKLCCLCFIEDEDILKSRRRSFELPKYAFCKLLHFKNKSLRSIAYELLPANQRKELHSRITDVLENQNNSCPNCLRDDSAAIIKLRTFKQMMQYCINPQTNYGPPATMSEFELSEYKSHGIKDIIREHVRKDIYGDNNTLSAKSKSSSKSTAGTSISSGEPAPDVKPFKRKIWDPTTCFCLEILTRVYADLVYHSERAGHLGKRIFYLMQYGVVLITLREFRDSIPVLTEASELCMRDAKNKNSLISEAFRRLHIGKIHMLLAEATYRLDDTPTAKVHVTICLRQYNIPMLSLKYKLPHFFLNRPNCFNKLRASEVFWDTGARTMMNIDFGICMNLVSCMFASEGQWNLAKLAAERSICLLISANANINLLCDSYSTAIELYNFCGDSHTCERLERCVSRQVLRTYTGNMIIELYAICKLIAIIFQTRIMHGHIRKAIRIGYRAMDLNITIQAYYVQTEVVPILASTLLLVKKIENAVSIIKILYSIGKTVDESALLDYYAFCVELNIETSFLLEPIEACEEFAEKHFEKQINKSVYSNSENKLIVFLHMYHLRNNRWPDALKWKTMIRLDKSEYNSICSIANWMKYTESLLITLVWNIEMKKTYLNLEEKRIEMQLKQCEVAAKKWELFMPRYLHYRAYYSKITGRKRQINTYLKKATKWATKQQNLLEICWISQSKSTWSGGLNFGNDMKEVDWRFADSYSSTEWSQILYALPCNM</sequence>
<evidence type="ECO:0000259" key="5">
    <source>
        <dbReference type="PROSITE" id="PS50125"/>
    </source>
</evidence>
<dbReference type="OrthoDB" id="3643at2759"/>
<keyword evidence="3" id="KW-0456">Lyase</keyword>
<dbReference type="GO" id="GO:0009190">
    <property type="term" value="P:cyclic nucleotide biosynthetic process"/>
    <property type="evidence" value="ECO:0007669"/>
    <property type="project" value="InterPro"/>
</dbReference>
<dbReference type="GO" id="GO:0005737">
    <property type="term" value="C:cytoplasm"/>
    <property type="evidence" value="ECO:0007669"/>
    <property type="project" value="TreeGrafter"/>
</dbReference>
<feature type="region of interest" description="Disordered" evidence="4">
    <location>
        <begin position="1040"/>
        <end position="1063"/>
    </location>
</feature>
<dbReference type="CDD" id="cd07302">
    <property type="entry name" value="CHD"/>
    <property type="match status" value="2"/>
</dbReference>
<dbReference type="Gene3D" id="3.30.70.1230">
    <property type="entry name" value="Nucleotide cyclase"/>
    <property type="match status" value="2"/>
</dbReference>
<evidence type="ECO:0000313" key="6">
    <source>
        <dbReference type="EMBL" id="KAF2896008.1"/>
    </source>
</evidence>
<dbReference type="InterPro" id="IPR029787">
    <property type="entry name" value="Nucleotide_cyclase"/>
</dbReference>
<evidence type="ECO:0000256" key="1">
    <source>
        <dbReference type="ARBA" id="ARBA00022741"/>
    </source>
</evidence>
<evidence type="ECO:0000256" key="2">
    <source>
        <dbReference type="ARBA" id="ARBA00022840"/>
    </source>
</evidence>
<dbReference type="InterPro" id="IPR027417">
    <property type="entry name" value="P-loop_NTPase"/>
</dbReference>
<dbReference type="Pfam" id="PF00211">
    <property type="entry name" value="Guanylate_cyc"/>
    <property type="match status" value="2"/>
</dbReference>
<organism evidence="6 7">
    <name type="scientific">Ignelater luminosus</name>
    <name type="common">Cucubano</name>
    <name type="synonym">Pyrophorus luminosus</name>
    <dbReference type="NCBI Taxonomy" id="2038154"/>
    <lineage>
        <taxon>Eukaryota</taxon>
        <taxon>Metazoa</taxon>
        <taxon>Ecdysozoa</taxon>
        <taxon>Arthropoda</taxon>
        <taxon>Hexapoda</taxon>
        <taxon>Insecta</taxon>
        <taxon>Pterygota</taxon>
        <taxon>Neoptera</taxon>
        <taxon>Endopterygota</taxon>
        <taxon>Coleoptera</taxon>
        <taxon>Polyphaga</taxon>
        <taxon>Elateriformia</taxon>
        <taxon>Elateroidea</taxon>
        <taxon>Elateridae</taxon>
        <taxon>Agrypninae</taxon>
        <taxon>Pyrophorini</taxon>
        <taxon>Ignelater</taxon>
    </lineage>
</organism>
<feature type="compositionally biased region" description="Low complexity" evidence="4">
    <location>
        <begin position="1041"/>
        <end position="1059"/>
    </location>
</feature>
<gene>
    <name evidence="6" type="ORF">ILUMI_10155</name>
</gene>
<dbReference type="FunFam" id="3.30.70.1230:FF:000017">
    <property type="entry name" value="Adenylate cyclase type 10"/>
    <property type="match status" value="1"/>
</dbReference>
<keyword evidence="2" id="KW-0067">ATP-binding</keyword>
<accession>A0A8K0GF88</accession>
<dbReference type="PANTHER" id="PTHR16305:SF28">
    <property type="entry name" value="GUANYLATE CYCLASE DOMAIN-CONTAINING PROTEIN"/>
    <property type="match status" value="1"/>
</dbReference>
<dbReference type="InterPro" id="IPR001054">
    <property type="entry name" value="A/G_cyclase"/>
</dbReference>
<comment type="caution">
    <text evidence="6">The sequence shown here is derived from an EMBL/GenBank/DDBJ whole genome shotgun (WGS) entry which is preliminary data.</text>
</comment>
<protein>
    <recommendedName>
        <fullName evidence="5">Guanylate cyclase domain-containing protein</fullName>
    </recommendedName>
</protein>
<dbReference type="GO" id="GO:0035556">
    <property type="term" value="P:intracellular signal transduction"/>
    <property type="evidence" value="ECO:0007669"/>
    <property type="project" value="InterPro"/>
</dbReference>
<dbReference type="GO" id="GO:0005524">
    <property type="term" value="F:ATP binding"/>
    <property type="evidence" value="ECO:0007669"/>
    <property type="project" value="UniProtKB-KW"/>
</dbReference>
<dbReference type="FunFam" id="3.30.70.1230:FF:000021">
    <property type="entry name" value="Adenylate cyclase type 10"/>
    <property type="match status" value="1"/>
</dbReference>
<dbReference type="GO" id="GO:0004016">
    <property type="term" value="F:adenylate cyclase activity"/>
    <property type="evidence" value="ECO:0007669"/>
    <property type="project" value="TreeGrafter"/>
</dbReference>
<keyword evidence="1" id="KW-0547">Nucleotide-binding</keyword>
<keyword evidence="7" id="KW-1185">Reference proteome</keyword>
<evidence type="ECO:0000256" key="4">
    <source>
        <dbReference type="SAM" id="MobiDB-lite"/>
    </source>
</evidence>
<evidence type="ECO:0000313" key="7">
    <source>
        <dbReference type="Proteomes" id="UP000801492"/>
    </source>
</evidence>
<dbReference type="PANTHER" id="PTHR16305">
    <property type="entry name" value="TESTICULAR SOLUBLE ADENYLYL CYCLASE"/>
    <property type="match status" value="1"/>
</dbReference>
<dbReference type="PROSITE" id="PS50125">
    <property type="entry name" value="GUANYLATE_CYCLASE_2"/>
    <property type="match status" value="2"/>
</dbReference>
<feature type="domain" description="Guanylate cyclase" evidence="5">
    <location>
        <begin position="59"/>
        <end position="195"/>
    </location>
</feature>
<dbReference type="EMBL" id="VTPC01005435">
    <property type="protein sequence ID" value="KAF2896008.1"/>
    <property type="molecule type" value="Genomic_DNA"/>
</dbReference>
<dbReference type="Proteomes" id="UP000801492">
    <property type="component" value="Unassembled WGS sequence"/>
</dbReference>
<dbReference type="SUPFAM" id="SSF55073">
    <property type="entry name" value="Nucleotide cyclase"/>
    <property type="match status" value="2"/>
</dbReference>
<proteinExistence type="predicted"/>
<name>A0A8K0GF88_IGNLU</name>